<evidence type="ECO:0000313" key="1">
    <source>
        <dbReference type="EMBL" id="MBT4870940.1"/>
    </source>
</evidence>
<evidence type="ECO:0000313" key="2">
    <source>
        <dbReference type="Proteomes" id="UP000722459"/>
    </source>
</evidence>
<sequence>MGYRGRKRRLKNFDKQASEFARSVNKSGGLVNSIRLLLDRHSNRHFFRANKKENVKTRNRLALKDEEDLVTTMHWQKQIMGDIKSGKLKPKHFKYVPFKAKILKGEYFGIQEYFHKPNAEQLLSYLKAVKEKRLATRHNEYLTKDEYELCKKFMKNPVNSRINIQKIESTVNELLNYMGGSGNWQEMHHHNILIQGINRDGTLRITLIDV</sequence>
<protein>
    <submittedName>
        <fullName evidence="1">Uncharacterized protein</fullName>
    </submittedName>
</protein>
<reference evidence="1" key="1">
    <citation type="journal article" date="2021" name="ISME J.">
        <title>Mercury methylation by metabolically versatile and cosmopolitan marine bacteria.</title>
        <authorList>
            <person name="Lin H."/>
            <person name="Ascher D.B."/>
            <person name="Myung Y."/>
            <person name="Lamborg C.H."/>
            <person name="Hallam S.J."/>
            <person name="Gionfriddo C.M."/>
            <person name="Holt K.E."/>
            <person name="Moreau J.W."/>
        </authorList>
    </citation>
    <scope>NUCLEOTIDE SEQUENCE</scope>
    <source>
        <strain evidence="1">SI075_bin30</strain>
    </source>
</reference>
<accession>A0A8T5GGJ7</accession>
<gene>
    <name evidence="1" type="ORF">HON47_05170</name>
</gene>
<dbReference type="EMBL" id="JABJNZ010000064">
    <property type="protein sequence ID" value="MBT4870940.1"/>
    <property type="molecule type" value="Genomic_DNA"/>
</dbReference>
<organism evidence="1 2">
    <name type="scientific">Candidatus Iainarchaeum sp</name>
    <dbReference type="NCBI Taxonomy" id="3101447"/>
    <lineage>
        <taxon>Archaea</taxon>
        <taxon>Candidatus Iainarchaeota</taxon>
        <taxon>Candidatus Iainarchaeia</taxon>
        <taxon>Candidatus Iainarchaeales</taxon>
        <taxon>Candidatus Iainarchaeaceae</taxon>
        <taxon>Candidatus Iainarchaeum</taxon>
    </lineage>
</organism>
<proteinExistence type="predicted"/>
<comment type="caution">
    <text evidence="1">The sequence shown here is derived from an EMBL/GenBank/DDBJ whole genome shotgun (WGS) entry which is preliminary data.</text>
</comment>
<name>A0A8T5GGJ7_9ARCH</name>
<dbReference type="Proteomes" id="UP000722459">
    <property type="component" value="Unassembled WGS sequence"/>
</dbReference>
<dbReference type="AlphaFoldDB" id="A0A8T5GGJ7"/>